<evidence type="ECO:0000256" key="3">
    <source>
        <dbReference type="SAM" id="MobiDB-lite"/>
    </source>
</evidence>
<feature type="chain" id="PRO_5046849237" description="Hyaluronoglucosaminidase" evidence="4">
    <location>
        <begin position="23"/>
        <end position="374"/>
    </location>
</feature>
<sequence>MIHLHVFQRCSPILLLFSVAAATPLIYWDVDSSADIDTPAAILRGDRGLPVTQYSTGFNGNATNIYGGRGRMPHFQGATPINGGIPQHGNLSEHIEYYERDLAALIPKEDFVGVCLIDYEFWRADWNSTPGVYRTKSIEATGGDEVLAKAEYEEGARLFMLATINATRKVRPGCQIGWYGYPTNHLPFIPSVSYTNWCSWPQNVGACFFEGYDTPSGEAQRMLNDEILWLFKALDVLTPSVYLGILPDQTTYDESRAYVNSTVLEAVRLAAASGGKSVVPVTWYMTNNYRRRLAVRSSCAEGVLESGGLADRVPAAFCRGSGCDPPVGRRQRSAQRFSSSRVCRYNSVSCIGRDGGPDSSSFAQRDDSPYACGP</sequence>
<feature type="region of interest" description="Disordered" evidence="3">
    <location>
        <begin position="352"/>
        <end position="374"/>
    </location>
</feature>
<gene>
    <name evidence="5" type="ORF">PCOR1329_LOCUS82441</name>
</gene>
<comment type="caution">
    <text evidence="5">The sequence shown here is derived from an EMBL/GenBank/DDBJ whole genome shotgun (WGS) entry which is preliminary data.</text>
</comment>
<keyword evidence="2" id="KW-1015">Disulfide bond</keyword>
<evidence type="ECO:0008006" key="7">
    <source>
        <dbReference type="Google" id="ProtNLM"/>
    </source>
</evidence>
<evidence type="ECO:0000313" key="6">
    <source>
        <dbReference type="Proteomes" id="UP001189429"/>
    </source>
</evidence>
<dbReference type="PANTHER" id="PTHR11769:SF35">
    <property type="entry name" value="HYALURONIDASE"/>
    <property type="match status" value="1"/>
</dbReference>
<dbReference type="InterPro" id="IPR013785">
    <property type="entry name" value="Aldolase_TIM"/>
</dbReference>
<feature type="signal peptide" evidence="4">
    <location>
        <begin position="1"/>
        <end position="22"/>
    </location>
</feature>
<protein>
    <recommendedName>
        <fullName evidence="7">Hyaluronoglucosaminidase</fullName>
    </recommendedName>
</protein>
<name>A0ABN9Y4H5_9DINO</name>
<dbReference type="InterPro" id="IPR017853">
    <property type="entry name" value="GH"/>
</dbReference>
<evidence type="ECO:0000256" key="1">
    <source>
        <dbReference type="ARBA" id="ARBA00008871"/>
    </source>
</evidence>
<evidence type="ECO:0000256" key="2">
    <source>
        <dbReference type="ARBA" id="ARBA00023157"/>
    </source>
</evidence>
<dbReference type="PRINTS" id="PR00846">
    <property type="entry name" value="GLHYDRLASE56"/>
</dbReference>
<dbReference type="SUPFAM" id="SSF51445">
    <property type="entry name" value="(Trans)glycosidases"/>
    <property type="match status" value="1"/>
</dbReference>
<dbReference type="EMBL" id="CAUYUJ010021853">
    <property type="protein sequence ID" value="CAK0907430.1"/>
    <property type="molecule type" value="Genomic_DNA"/>
</dbReference>
<dbReference type="PANTHER" id="PTHR11769">
    <property type="entry name" value="HYALURONIDASE"/>
    <property type="match status" value="1"/>
</dbReference>
<comment type="similarity">
    <text evidence="1">Belongs to the glycosyl hydrolase 56 family.</text>
</comment>
<evidence type="ECO:0000313" key="5">
    <source>
        <dbReference type="EMBL" id="CAK0907430.1"/>
    </source>
</evidence>
<organism evidence="5 6">
    <name type="scientific">Prorocentrum cordatum</name>
    <dbReference type="NCBI Taxonomy" id="2364126"/>
    <lineage>
        <taxon>Eukaryota</taxon>
        <taxon>Sar</taxon>
        <taxon>Alveolata</taxon>
        <taxon>Dinophyceae</taxon>
        <taxon>Prorocentrales</taxon>
        <taxon>Prorocentraceae</taxon>
        <taxon>Prorocentrum</taxon>
    </lineage>
</organism>
<dbReference type="InterPro" id="IPR018155">
    <property type="entry name" value="Hyaluronidase"/>
</dbReference>
<dbReference type="Proteomes" id="UP001189429">
    <property type="component" value="Unassembled WGS sequence"/>
</dbReference>
<dbReference type="Pfam" id="PF01630">
    <property type="entry name" value="Glyco_hydro_56"/>
    <property type="match status" value="1"/>
</dbReference>
<accession>A0ABN9Y4H5</accession>
<dbReference type="Gene3D" id="3.20.20.70">
    <property type="entry name" value="Aldolase class I"/>
    <property type="match status" value="1"/>
</dbReference>
<reference evidence="5" key="1">
    <citation type="submission" date="2023-10" db="EMBL/GenBank/DDBJ databases">
        <authorList>
            <person name="Chen Y."/>
            <person name="Shah S."/>
            <person name="Dougan E. K."/>
            <person name="Thang M."/>
            <person name="Chan C."/>
        </authorList>
    </citation>
    <scope>NUCLEOTIDE SEQUENCE [LARGE SCALE GENOMIC DNA]</scope>
</reference>
<proteinExistence type="inferred from homology"/>
<keyword evidence="4" id="KW-0732">Signal</keyword>
<keyword evidence="6" id="KW-1185">Reference proteome</keyword>
<evidence type="ECO:0000256" key="4">
    <source>
        <dbReference type="SAM" id="SignalP"/>
    </source>
</evidence>